<comment type="caution">
    <text evidence="7">The sequence shown here is derived from an EMBL/GenBank/DDBJ whole genome shotgun (WGS) entry which is preliminary data.</text>
</comment>
<dbReference type="Proteomes" id="UP001252270">
    <property type="component" value="Unassembled WGS sequence"/>
</dbReference>
<feature type="transmembrane region" description="Helical" evidence="6">
    <location>
        <begin position="119"/>
        <end position="139"/>
    </location>
</feature>
<name>A0ABU1GNU9_9GAMM</name>
<gene>
    <name evidence="7" type="ORF">QC820_12785</name>
</gene>
<keyword evidence="4 6" id="KW-1133">Transmembrane helix</keyword>
<proteinExistence type="predicted"/>
<dbReference type="RefSeq" id="WP_253447200.1">
    <property type="nucleotide sequence ID" value="NZ_JARWAL010000011.1"/>
</dbReference>
<sequence>MTRSAERQDVDTMRRASTAAGRRQLDFTRLFMAQGLATLLIALLGLWQAGPGGAASALLGGLVSLVPSLYFVWRGLRSRGGKRVRVNVLNLYQAAMGKFGLTVALFVVVFVAAPPSNPALFFVAYVAAQLMHWLTPWLARERSTP</sequence>
<evidence type="ECO:0000256" key="4">
    <source>
        <dbReference type="ARBA" id="ARBA00022989"/>
    </source>
</evidence>
<feature type="transmembrane region" description="Helical" evidence="6">
    <location>
        <begin position="53"/>
        <end position="73"/>
    </location>
</feature>
<keyword evidence="3 6" id="KW-0812">Transmembrane</keyword>
<keyword evidence="8" id="KW-1185">Reference proteome</keyword>
<evidence type="ECO:0000256" key="3">
    <source>
        <dbReference type="ARBA" id="ARBA00022692"/>
    </source>
</evidence>
<feature type="transmembrane region" description="Helical" evidence="6">
    <location>
        <begin position="94"/>
        <end position="113"/>
    </location>
</feature>
<keyword evidence="2" id="KW-1003">Cell membrane</keyword>
<comment type="subcellular location">
    <subcellularLocation>
        <location evidence="1">Cell membrane</location>
        <topology evidence="1">Multi-pass membrane protein</topology>
    </subcellularLocation>
</comment>
<evidence type="ECO:0000313" key="8">
    <source>
        <dbReference type="Proteomes" id="UP001252270"/>
    </source>
</evidence>
<evidence type="ECO:0000256" key="6">
    <source>
        <dbReference type="SAM" id="Phobius"/>
    </source>
</evidence>
<evidence type="ECO:0000256" key="5">
    <source>
        <dbReference type="ARBA" id="ARBA00023136"/>
    </source>
</evidence>
<evidence type="ECO:0000313" key="7">
    <source>
        <dbReference type="EMBL" id="MDR5893686.1"/>
    </source>
</evidence>
<keyword evidence="5 6" id="KW-0472">Membrane</keyword>
<organism evidence="7 8">
    <name type="scientific">Halomonas mongoliensis</name>
    <dbReference type="NCBI Taxonomy" id="321265"/>
    <lineage>
        <taxon>Bacteria</taxon>
        <taxon>Pseudomonadati</taxon>
        <taxon>Pseudomonadota</taxon>
        <taxon>Gammaproteobacteria</taxon>
        <taxon>Oceanospirillales</taxon>
        <taxon>Halomonadaceae</taxon>
        <taxon>Halomonas</taxon>
    </lineage>
</organism>
<evidence type="ECO:0000256" key="2">
    <source>
        <dbReference type="ARBA" id="ARBA00022475"/>
    </source>
</evidence>
<reference evidence="7 8" key="1">
    <citation type="submission" date="2023-04" db="EMBL/GenBank/DDBJ databases">
        <title>A long-awaited taxogenomic arrangement of the family Halomonadaceae.</title>
        <authorList>
            <person name="De La Haba R."/>
            <person name="Chuvochina M."/>
            <person name="Wittouck S."/>
            <person name="Arahal D.R."/>
            <person name="Sanchez-Porro C."/>
            <person name="Hugenholtz P."/>
            <person name="Ventosa A."/>
        </authorList>
    </citation>
    <scope>NUCLEOTIDE SEQUENCE [LARGE SCALE GENOMIC DNA]</scope>
    <source>
        <strain evidence="7 8">DSM 17332</strain>
    </source>
</reference>
<feature type="transmembrane region" description="Helical" evidence="6">
    <location>
        <begin position="30"/>
        <end position="47"/>
    </location>
</feature>
<protein>
    <submittedName>
        <fullName evidence="7">ATP synthase subunit I</fullName>
    </submittedName>
</protein>
<dbReference type="Pfam" id="PF03899">
    <property type="entry name" value="ATP-synt_I"/>
    <property type="match status" value="1"/>
</dbReference>
<dbReference type="InterPro" id="IPR005598">
    <property type="entry name" value="ATP_synth_I"/>
</dbReference>
<accession>A0ABU1GNU9</accession>
<evidence type="ECO:0000256" key="1">
    <source>
        <dbReference type="ARBA" id="ARBA00004651"/>
    </source>
</evidence>
<dbReference type="EMBL" id="JARWAL010000011">
    <property type="protein sequence ID" value="MDR5893686.1"/>
    <property type="molecule type" value="Genomic_DNA"/>
</dbReference>